<dbReference type="Proteomes" id="UP000030765">
    <property type="component" value="Unassembled WGS sequence"/>
</dbReference>
<evidence type="ECO:0000313" key="4">
    <source>
        <dbReference type="Proteomes" id="UP000030765"/>
    </source>
</evidence>
<gene>
    <name evidence="2" type="ORF">ZHAS_00005939</name>
</gene>
<name>A0A084VKN6_ANOSI</name>
<keyword evidence="4" id="KW-1185">Reference proteome</keyword>
<feature type="compositionally biased region" description="Polar residues" evidence="1">
    <location>
        <begin position="14"/>
        <end position="24"/>
    </location>
</feature>
<evidence type="ECO:0000313" key="3">
    <source>
        <dbReference type="EnsemblMetazoa" id="ASIC005939-PA"/>
    </source>
</evidence>
<feature type="region of interest" description="Disordered" evidence="1">
    <location>
        <begin position="1"/>
        <end position="24"/>
    </location>
</feature>
<evidence type="ECO:0000313" key="2">
    <source>
        <dbReference type="EMBL" id="KFB38530.1"/>
    </source>
</evidence>
<reference evidence="2 4" key="1">
    <citation type="journal article" date="2014" name="BMC Genomics">
        <title>Genome sequence of Anopheles sinensis provides insight into genetics basis of mosquito competence for malaria parasites.</title>
        <authorList>
            <person name="Zhou D."/>
            <person name="Zhang D."/>
            <person name="Ding G."/>
            <person name="Shi L."/>
            <person name="Hou Q."/>
            <person name="Ye Y."/>
            <person name="Xu Y."/>
            <person name="Zhou H."/>
            <person name="Xiong C."/>
            <person name="Li S."/>
            <person name="Yu J."/>
            <person name="Hong S."/>
            <person name="Yu X."/>
            <person name="Zou P."/>
            <person name="Chen C."/>
            <person name="Chang X."/>
            <person name="Wang W."/>
            <person name="Lv Y."/>
            <person name="Sun Y."/>
            <person name="Ma L."/>
            <person name="Shen B."/>
            <person name="Zhu C."/>
        </authorList>
    </citation>
    <scope>NUCLEOTIDE SEQUENCE [LARGE SCALE GENOMIC DNA]</scope>
</reference>
<dbReference type="EMBL" id="ATLV01014234">
    <property type="status" value="NOT_ANNOTATED_CDS"/>
    <property type="molecule type" value="Genomic_DNA"/>
</dbReference>
<organism evidence="2">
    <name type="scientific">Anopheles sinensis</name>
    <name type="common">Mosquito</name>
    <dbReference type="NCBI Taxonomy" id="74873"/>
    <lineage>
        <taxon>Eukaryota</taxon>
        <taxon>Metazoa</taxon>
        <taxon>Ecdysozoa</taxon>
        <taxon>Arthropoda</taxon>
        <taxon>Hexapoda</taxon>
        <taxon>Insecta</taxon>
        <taxon>Pterygota</taxon>
        <taxon>Neoptera</taxon>
        <taxon>Endopterygota</taxon>
        <taxon>Diptera</taxon>
        <taxon>Nematocera</taxon>
        <taxon>Culicoidea</taxon>
        <taxon>Culicidae</taxon>
        <taxon>Anophelinae</taxon>
        <taxon>Anopheles</taxon>
    </lineage>
</organism>
<feature type="region of interest" description="Disordered" evidence="1">
    <location>
        <begin position="113"/>
        <end position="136"/>
    </location>
</feature>
<protein>
    <submittedName>
        <fullName evidence="2 3">Uncharacterized protein</fullName>
    </submittedName>
</protein>
<accession>A0A084VKN6</accession>
<dbReference type="AlphaFoldDB" id="A0A084VKN6"/>
<reference evidence="3" key="2">
    <citation type="submission" date="2020-05" db="UniProtKB">
        <authorList>
            <consortium name="EnsemblMetazoa"/>
        </authorList>
    </citation>
    <scope>IDENTIFICATION</scope>
</reference>
<dbReference type="VEuPathDB" id="VectorBase:ASIC005939"/>
<proteinExistence type="predicted"/>
<sequence length="136" mass="15346">MVTGNRQRCRTYGNVHSHTSPFPQERTINQICPQQRNIHQSPKKRTHGPFPSSRSFFETVVLGKGNKNDGKTIDNNQREQSESFALSASVKMRRHSGRTTWVIAERWRIDGSSSLSGCRGADKDVMPQPVLPKNGK</sequence>
<dbReference type="EMBL" id="KE524948">
    <property type="protein sequence ID" value="KFB38530.1"/>
    <property type="molecule type" value="Genomic_DNA"/>
</dbReference>
<dbReference type="EnsemblMetazoa" id="ASIC005939-RA">
    <property type="protein sequence ID" value="ASIC005939-PA"/>
    <property type="gene ID" value="ASIC005939"/>
</dbReference>
<evidence type="ECO:0000256" key="1">
    <source>
        <dbReference type="SAM" id="MobiDB-lite"/>
    </source>
</evidence>